<dbReference type="Proteomes" id="UP000297229">
    <property type="component" value="Unassembled WGS sequence"/>
</dbReference>
<accession>A0A4Z1JVA5</accession>
<evidence type="ECO:0000313" key="3">
    <source>
        <dbReference type="EMBL" id="TGO77811.1"/>
    </source>
</evidence>
<dbReference type="AlphaFoldDB" id="A0A4Z1JVA5"/>
<keyword evidence="4" id="KW-1185">Reference proteome</keyword>
<reference evidence="3 4" key="1">
    <citation type="submission" date="2017-12" db="EMBL/GenBank/DDBJ databases">
        <title>Comparative genomics of Botrytis spp.</title>
        <authorList>
            <person name="Valero-Jimenez C.A."/>
            <person name="Tapia P."/>
            <person name="Veloso J."/>
            <person name="Silva-Moreno E."/>
            <person name="Staats M."/>
            <person name="Valdes J.H."/>
            <person name="Van Kan J.A.L."/>
        </authorList>
    </citation>
    <scope>NUCLEOTIDE SEQUENCE [LARGE SCALE GENOMIC DNA]</scope>
    <source>
        <strain evidence="3 4">Be9601</strain>
    </source>
</reference>
<organism evidence="3 4">
    <name type="scientific">Botrytis elliptica</name>
    <dbReference type="NCBI Taxonomy" id="278938"/>
    <lineage>
        <taxon>Eukaryota</taxon>
        <taxon>Fungi</taxon>
        <taxon>Dikarya</taxon>
        <taxon>Ascomycota</taxon>
        <taxon>Pezizomycotina</taxon>
        <taxon>Leotiomycetes</taxon>
        <taxon>Helotiales</taxon>
        <taxon>Sclerotiniaceae</taxon>
        <taxon>Botrytis</taxon>
    </lineage>
</organism>
<feature type="compositionally biased region" description="Polar residues" evidence="2">
    <location>
        <begin position="16"/>
        <end position="30"/>
    </location>
</feature>
<evidence type="ECO:0000313" key="4">
    <source>
        <dbReference type="Proteomes" id="UP000297229"/>
    </source>
</evidence>
<name>A0A4Z1JVA5_9HELO</name>
<feature type="coiled-coil region" evidence="1">
    <location>
        <begin position="62"/>
        <end position="170"/>
    </location>
</feature>
<evidence type="ECO:0000256" key="1">
    <source>
        <dbReference type="SAM" id="Coils"/>
    </source>
</evidence>
<feature type="region of interest" description="Disordered" evidence="2">
    <location>
        <begin position="1"/>
        <end position="49"/>
    </location>
</feature>
<sequence length="634" mass="72638">MGKRNNKNGSEKRAGSHTNNDTKLACTQETPVKGTTAERATADETPVVDNPMELIQKLQTCFQSQETDSNALRSEMRRLEDKLKDTQDAQDALRNTREQSQVEISGLNLVIKGLESNLENTREELKTKNQAYAELEGEYGDDVLNYEGGIRVSKIEKEKLQATVKELKSVIQAGCITTEVLKQDFDKERLTHLSEVERLKATILELQRKNMSKDIEVKPEPSNIEKSIPGASTDNANADCEHCALQLAQIKYVKIDLAVLSRSLTQNDIGILTGFYLNTDNGVTSVGVEYNTMQVERKRGWQYSLPRMVRTSMLSQKNGPSDYRALVRKWQTSYSYLETLEILQATYCQSEYQYKMGCKKREEITSLRNELSAQKIETINCQEKLIASHGKVIDGMNEEANIKRTEEKIKQDKLKDAHQKAIESLHASYKAQITKLETDINALNKNCETRIMAVEKEHLPYRDLAEKVLAREFEWCKHPRARNEEIIDQGNLAAHGGNCLAVLRRTELSPTDGDDEWFRLWYGISIETFAKHKDSPRIQKLLDMRYEMKKFKTVHLFDTAFERYFQETMSAIEGMEERQLLTSSQSHIDGDKSLESTSDPVFLSMCSEYNETAEYEKRRRKSDWQVRSSLSSHT</sequence>
<gene>
    <name evidence="3" type="ORF">BELL_0090g00130</name>
</gene>
<keyword evidence="1" id="KW-0175">Coiled coil</keyword>
<comment type="caution">
    <text evidence="3">The sequence shown here is derived from an EMBL/GenBank/DDBJ whole genome shotgun (WGS) entry which is preliminary data.</text>
</comment>
<proteinExistence type="predicted"/>
<dbReference type="EMBL" id="PQXM01000090">
    <property type="protein sequence ID" value="TGO77811.1"/>
    <property type="molecule type" value="Genomic_DNA"/>
</dbReference>
<protein>
    <submittedName>
        <fullName evidence="3">Uncharacterized protein</fullName>
    </submittedName>
</protein>
<evidence type="ECO:0000256" key="2">
    <source>
        <dbReference type="SAM" id="MobiDB-lite"/>
    </source>
</evidence>